<name>G0EMU0_BRAIP</name>
<dbReference type="HOGENOM" id="CLU_1640560_0_0_12"/>
<dbReference type="EMBL" id="CP002874">
    <property type="protein sequence ID" value="AEM22981.1"/>
    <property type="molecule type" value="Genomic_DNA"/>
</dbReference>
<accession>G0EMU0</accession>
<organism evidence="1 2">
    <name type="scientific">Brachyspira intermedia (strain ATCC 51140 / PWS/A)</name>
    <name type="common">Serpulina intermedia</name>
    <dbReference type="NCBI Taxonomy" id="1045858"/>
    <lineage>
        <taxon>Bacteria</taxon>
        <taxon>Pseudomonadati</taxon>
        <taxon>Spirochaetota</taxon>
        <taxon>Spirochaetia</taxon>
        <taxon>Brachyspirales</taxon>
        <taxon>Brachyspiraceae</taxon>
        <taxon>Brachyspira</taxon>
    </lineage>
</organism>
<dbReference type="PATRIC" id="fig|1045858.4.peg.2378"/>
<dbReference type="KEGG" id="bip:Bint_2375"/>
<protein>
    <submittedName>
        <fullName evidence="1">Uncharacterized protein</fullName>
    </submittedName>
</protein>
<gene>
    <name evidence="1" type="ordered locus">Bint_2375</name>
</gene>
<evidence type="ECO:0000313" key="1">
    <source>
        <dbReference type="EMBL" id="AEM22981.1"/>
    </source>
</evidence>
<keyword evidence="2" id="KW-1185">Reference proteome</keyword>
<dbReference type="AlphaFoldDB" id="G0EMU0"/>
<sequence>MVFTMKNISKITLIILFILSSTLLAQWEVNIDNDLMFMMNFDKENESVLAIGVDTSIVDDILSVYDDSQIAAVAFYSDKIIPNDNLYLRIKKKSNNYITYSISEEDIIENDESIYIGIGIKTENGIRANNLINILLDSSELELYRDDELLGYFNLKDLKDILKENLGNTEWYNQKIKN</sequence>
<proteinExistence type="predicted"/>
<reference evidence="1 2" key="1">
    <citation type="journal article" date="2011" name="BMC Genomics">
        <title>Complete genome sequence of Brachyspira intermedia reveals unique genomic features in Brachyspira species and phage-mediated horizontal gene transfer.</title>
        <authorList>
            <person name="Hafstrom T."/>
            <person name="Jansson D.S."/>
            <person name="Segerman B."/>
        </authorList>
    </citation>
    <scope>NUCLEOTIDE SEQUENCE [LARGE SCALE GENOMIC DNA]</scope>
    <source>
        <strain evidence="2">ATCC 51140 / PWS/A</strain>
    </source>
</reference>
<evidence type="ECO:0000313" key="2">
    <source>
        <dbReference type="Proteomes" id="UP000008522"/>
    </source>
</evidence>
<dbReference type="Proteomes" id="UP000008522">
    <property type="component" value="Chromosome"/>
</dbReference>